<dbReference type="Gene3D" id="3.40.190.150">
    <property type="entry name" value="Bordetella uptake gene, domain 1"/>
    <property type="match status" value="1"/>
</dbReference>
<dbReference type="InterPro" id="IPR042100">
    <property type="entry name" value="Bug_dom1"/>
</dbReference>
<dbReference type="PANTHER" id="PTHR42928">
    <property type="entry name" value="TRICARBOXYLATE-BINDING PROTEIN"/>
    <property type="match status" value="1"/>
</dbReference>
<sequence length="324" mass="33296">MRRAAFALVACLTLGACSGTAESAADYPSRAIDYVVPFAAGGSTDIAARAAADALSGELDVPVNVINKPGADQIIGTDSVRTADPDGYTLLADGAGSSSIQGLLPYVPYPWDDRTFVARFAQGPHVYVVGGDSPYRDFDAVVAAAREDPERFTVGWIGGSSTSDFATLQFLASSGIDAGKVRRVPFRSSGEVMRAVAAGDIDFGAGGASSAFSLAGTGKLRAVAVTGDTPVDELPDTPTTTSLGHPELDMRYWVGVSAPPGLPGDITGKLADAVAAIAEQDDVVARLRAVGLEPAVLTGEDLRTAIGREKDRFTTLSDQVGVAG</sequence>
<feature type="signal peptide" evidence="2">
    <location>
        <begin position="1"/>
        <end position="23"/>
    </location>
</feature>
<protein>
    <submittedName>
        <fullName evidence="3">Tripartite tricarboxylate transporter substrate binding protein</fullName>
    </submittedName>
</protein>
<evidence type="ECO:0000256" key="2">
    <source>
        <dbReference type="SAM" id="SignalP"/>
    </source>
</evidence>
<dbReference type="PIRSF" id="PIRSF017082">
    <property type="entry name" value="YflP"/>
    <property type="match status" value="1"/>
</dbReference>
<dbReference type="Gene3D" id="3.40.190.10">
    <property type="entry name" value="Periplasmic binding protein-like II"/>
    <property type="match status" value="1"/>
</dbReference>
<gene>
    <name evidence="3" type="ORF">JT362_15255</name>
</gene>
<feature type="chain" id="PRO_5046979383" evidence="2">
    <location>
        <begin position="24"/>
        <end position="324"/>
    </location>
</feature>
<dbReference type="Proteomes" id="UP001156441">
    <property type="component" value="Unassembled WGS sequence"/>
</dbReference>
<keyword evidence="4" id="KW-1185">Reference proteome</keyword>
<evidence type="ECO:0000256" key="1">
    <source>
        <dbReference type="ARBA" id="ARBA00006987"/>
    </source>
</evidence>
<dbReference type="PROSITE" id="PS51257">
    <property type="entry name" value="PROKAR_LIPOPROTEIN"/>
    <property type="match status" value="1"/>
</dbReference>
<dbReference type="EMBL" id="JAFFZE010000012">
    <property type="protein sequence ID" value="MCT2584481.1"/>
    <property type="molecule type" value="Genomic_DNA"/>
</dbReference>
<dbReference type="RefSeq" id="WP_260191882.1">
    <property type="nucleotide sequence ID" value="NZ_JAFFZE010000012.1"/>
</dbReference>
<name>A0ABT2J9D8_9PSEU</name>
<reference evidence="3 4" key="1">
    <citation type="submission" date="2021-02" db="EMBL/GenBank/DDBJ databases">
        <title>Actinophytocola xerophila sp. nov., isolated from soil of cotton cropping field.</title>
        <authorList>
            <person name="Huang R."/>
            <person name="Chen X."/>
            <person name="Ge X."/>
            <person name="Liu W."/>
        </authorList>
    </citation>
    <scope>NUCLEOTIDE SEQUENCE [LARGE SCALE GENOMIC DNA]</scope>
    <source>
        <strain evidence="3 4">S1-96</strain>
    </source>
</reference>
<comment type="similarity">
    <text evidence="1">Belongs to the UPF0065 (bug) family.</text>
</comment>
<dbReference type="PANTHER" id="PTHR42928:SF5">
    <property type="entry name" value="BLR1237 PROTEIN"/>
    <property type="match status" value="1"/>
</dbReference>
<accession>A0ABT2J9D8</accession>
<evidence type="ECO:0000313" key="3">
    <source>
        <dbReference type="EMBL" id="MCT2584481.1"/>
    </source>
</evidence>
<organism evidence="3 4">
    <name type="scientific">Actinophytocola gossypii</name>
    <dbReference type="NCBI Taxonomy" id="2812003"/>
    <lineage>
        <taxon>Bacteria</taxon>
        <taxon>Bacillati</taxon>
        <taxon>Actinomycetota</taxon>
        <taxon>Actinomycetes</taxon>
        <taxon>Pseudonocardiales</taxon>
        <taxon>Pseudonocardiaceae</taxon>
    </lineage>
</organism>
<dbReference type="Pfam" id="PF03401">
    <property type="entry name" value="TctC"/>
    <property type="match status" value="1"/>
</dbReference>
<comment type="caution">
    <text evidence="3">The sequence shown here is derived from an EMBL/GenBank/DDBJ whole genome shotgun (WGS) entry which is preliminary data.</text>
</comment>
<proteinExistence type="inferred from homology"/>
<dbReference type="SUPFAM" id="SSF53850">
    <property type="entry name" value="Periplasmic binding protein-like II"/>
    <property type="match status" value="1"/>
</dbReference>
<evidence type="ECO:0000313" key="4">
    <source>
        <dbReference type="Proteomes" id="UP001156441"/>
    </source>
</evidence>
<keyword evidence="2" id="KW-0732">Signal</keyword>
<dbReference type="InterPro" id="IPR005064">
    <property type="entry name" value="BUG"/>
</dbReference>
<dbReference type="CDD" id="cd07012">
    <property type="entry name" value="PBP2_Bug_TTT"/>
    <property type="match status" value="1"/>
</dbReference>